<evidence type="ECO:0000256" key="1">
    <source>
        <dbReference type="SAM" id="MobiDB-lite"/>
    </source>
</evidence>
<name>A0A1M7V148_9ACTN</name>
<feature type="region of interest" description="Disordered" evidence="1">
    <location>
        <begin position="45"/>
        <end position="67"/>
    </location>
</feature>
<evidence type="ECO:0000313" key="3">
    <source>
        <dbReference type="Proteomes" id="UP000184428"/>
    </source>
</evidence>
<organism evidence="2 3">
    <name type="scientific">Geodermatophilus obscurus</name>
    <dbReference type="NCBI Taxonomy" id="1861"/>
    <lineage>
        <taxon>Bacteria</taxon>
        <taxon>Bacillati</taxon>
        <taxon>Actinomycetota</taxon>
        <taxon>Actinomycetes</taxon>
        <taxon>Geodermatophilales</taxon>
        <taxon>Geodermatophilaceae</taxon>
        <taxon>Geodermatophilus</taxon>
    </lineage>
</organism>
<dbReference type="Proteomes" id="UP000184428">
    <property type="component" value="Unassembled WGS sequence"/>
</dbReference>
<proteinExistence type="predicted"/>
<gene>
    <name evidence="2" type="ORF">SAMN05660350_04897</name>
</gene>
<accession>A0A1M7V148</accession>
<dbReference type="AlphaFoldDB" id="A0A1M7V148"/>
<sequence length="67" mass="7787">MSEPTPPPPETPVDKEVDLEKMHSLLARLRALPPERIDTLIWTSNKAPEMPPKPKSEWSDSFSDWFW</sequence>
<reference evidence="2 3" key="1">
    <citation type="submission" date="2016-12" db="EMBL/GenBank/DDBJ databases">
        <authorList>
            <person name="Song W.-J."/>
            <person name="Kurnit D.M."/>
        </authorList>
    </citation>
    <scope>NUCLEOTIDE SEQUENCE [LARGE SCALE GENOMIC DNA]</scope>
    <source>
        <strain evidence="2 3">DSM 43162</strain>
    </source>
</reference>
<evidence type="ECO:0000313" key="2">
    <source>
        <dbReference type="EMBL" id="SHN88906.1"/>
    </source>
</evidence>
<dbReference type="EMBL" id="FRDM01000066">
    <property type="protein sequence ID" value="SHN88906.1"/>
    <property type="molecule type" value="Genomic_DNA"/>
</dbReference>
<protein>
    <submittedName>
        <fullName evidence="2">Uncharacterized protein</fullName>
    </submittedName>
</protein>